<evidence type="ECO:0000313" key="2">
    <source>
        <dbReference type="EMBL" id="POM65836.1"/>
    </source>
</evidence>
<reference evidence="2 3" key="1">
    <citation type="journal article" date="2017" name="Genome Biol. Evol.">
        <title>Phytophthora megakarya and P. palmivora, closely related causal agents of cacao black pod rot, underwent increases in genome sizes and gene numbers by different mechanisms.</title>
        <authorList>
            <person name="Ali S.S."/>
            <person name="Shao J."/>
            <person name="Lary D.J."/>
            <person name="Kronmiller B."/>
            <person name="Shen D."/>
            <person name="Strem M.D."/>
            <person name="Amoako-Attah I."/>
            <person name="Akrofi A.Y."/>
            <person name="Begoude B.A."/>
            <person name="Ten Hoopen G.M."/>
            <person name="Coulibaly K."/>
            <person name="Kebe B.I."/>
            <person name="Melnick R.L."/>
            <person name="Guiltinan M.J."/>
            <person name="Tyler B.M."/>
            <person name="Meinhardt L.W."/>
            <person name="Bailey B.A."/>
        </authorList>
    </citation>
    <scope>NUCLEOTIDE SEQUENCE [LARGE SCALE GENOMIC DNA]</scope>
    <source>
        <strain evidence="3">sbr112.9</strain>
    </source>
</reference>
<comment type="caution">
    <text evidence="2">The sequence shown here is derived from an EMBL/GenBank/DDBJ whole genome shotgun (WGS) entry which is preliminary data.</text>
</comment>
<protein>
    <submittedName>
        <fullName evidence="2">Uncharacterized protein</fullName>
    </submittedName>
</protein>
<feature type="compositionally biased region" description="Acidic residues" evidence="1">
    <location>
        <begin position="153"/>
        <end position="165"/>
    </location>
</feature>
<proteinExistence type="predicted"/>
<sequence>MQPWSGGRRERSSSVVLLGKLSAIVRRGSIFQVDPEDGRGSSSSSNSSEDKEHEDDSARRKAARNARRSSVGATPTMPSEMTMWDPKSSGNSNGANQRFQFYPARPLVAAALAKPLSQEELMRRATLEAQMEDFGEMHAKFAPPMMLKKVTEEEMDNNEQENLEEEERRAALSADEEDEEEKCGAMEDELLNFDPANMPMSVRRLMCRIKSDSLMEESNVPADRTVVDLSNQNEDDDDDYD</sequence>
<feature type="compositionally biased region" description="Acidic residues" evidence="1">
    <location>
        <begin position="174"/>
        <end position="183"/>
    </location>
</feature>
<accession>A0A2P4XJV7</accession>
<evidence type="ECO:0000313" key="3">
    <source>
        <dbReference type="Proteomes" id="UP000237271"/>
    </source>
</evidence>
<dbReference type="OrthoDB" id="67500at2759"/>
<feature type="non-terminal residue" evidence="2">
    <location>
        <position position="241"/>
    </location>
</feature>
<organism evidence="2 3">
    <name type="scientific">Phytophthora palmivora</name>
    <dbReference type="NCBI Taxonomy" id="4796"/>
    <lineage>
        <taxon>Eukaryota</taxon>
        <taxon>Sar</taxon>
        <taxon>Stramenopiles</taxon>
        <taxon>Oomycota</taxon>
        <taxon>Peronosporomycetes</taxon>
        <taxon>Peronosporales</taxon>
        <taxon>Peronosporaceae</taxon>
        <taxon>Phytophthora</taxon>
    </lineage>
</organism>
<feature type="region of interest" description="Disordered" evidence="1">
    <location>
        <begin position="215"/>
        <end position="241"/>
    </location>
</feature>
<evidence type="ECO:0000256" key="1">
    <source>
        <dbReference type="SAM" id="MobiDB-lite"/>
    </source>
</evidence>
<name>A0A2P4XJV7_9STRA</name>
<feature type="compositionally biased region" description="Polar residues" evidence="1">
    <location>
        <begin position="88"/>
        <end position="97"/>
    </location>
</feature>
<keyword evidence="3" id="KW-1185">Reference proteome</keyword>
<dbReference type="EMBL" id="NCKW01009882">
    <property type="protein sequence ID" value="POM65836.1"/>
    <property type="molecule type" value="Genomic_DNA"/>
</dbReference>
<dbReference type="AlphaFoldDB" id="A0A2P4XJV7"/>
<dbReference type="Proteomes" id="UP000237271">
    <property type="component" value="Unassembled WGS sequence"/>
</dbReference>
<gene>
    <name evidence="2" type="ORF">PHPALM_18395</name>
</gene>
<feature type="region of interest" description="Disordered" evidence="1">
    <location>
        <begin position="28"/>
        <end position="97"/>
    </location>
</feature>
<feature type="region of interest" description="Disordered" evidence="1">
    <location>
        <begin position="153"/>
        <end position="183"/>
    </location>
</feature>
<feature type="compositionally biased region" description="Basic and acidic residues" evidence="1">
    <location>
        <begin position="48"/>
        <end position="59"/>
    </location>
</feature>